<feature type="transmembrane region" description="Helical" evidence="2">
    <location>
        <begin position="381"/>
        <end position="399"/>
    </location>
</feature>
<accession>A0ABW8CS34</accession>
<evidence type="ECO:0000313" key="3">
    <source>
        <dbReference type="EMBL" id="MFI9120329.1"/>
    </source>
</evidence>
<feature type="transmembrane region" description="Helical" evidence="2">
    <location>
        <begin position="125"/>
        <end position="146"/>
    </location>
</feature>
<comment type="caution">
    <text evidence="3">The sequence shown here is derived from an EMBL/GenBank/DDBJ whole genome shotgun (WGS) entry which is preliminary data.</text>
</comment>
<name>A0ABW8CS34_STRBI</name>
<dbReference type="RefSeq" id="WP_399614208.1">
    <property type="nucleotide sequence ID" value="NZ_JBITYT010000005.1"/>
</dbReference>
<evidence type="ECO:0000313" key="4">
    <source>
        <dbReference type="Proteomes" id="UP001614391"/>
    </source>
</evidence>
<protein>
    <submittedName>
        <fullName evidence="3">DUF2079 domain-containing protein</fullName>
    </submittedName>
</protein>
<reference evidence="3 4" key="1">
    <citation type="submission" date="2024-10" db="EMBL/GenBank/DDBJ databases">
        <title>The Natural Products Discovery Center: Release of the First 8490 Sequenced Strains for Exploring Actinobacteria Biosynthetic Diversity.</title>
        <authorList>
            <person name="Kalkreuter E."/>
            <person name="Kautsar S.A."/>
            <person name="Yang D."/>
            <person name="Bader C.D."/>
            <person name="Teijaro C.N."/>
            <person name="Fluegel L."/>
            <person name="Davis C.M."/>
            <person name="Simpson J.R."/>
            <person name="Lauterbach L."/>
            <person name="Steele A.D."/>
            <person name="Gui C."/>
            <person name="Meng S."/>
            <person name="Li G."/>
            <person name="Viehrig K."/>
            <person name="Ye F."/>
            <person name="Su P."/>
            <person name="Kiefer A.F."/>
            <person name="Nichols A."/>
            <person name="Cepeda A.J."/>
            <person name="Yan W."/>
            <person name="Fan B."/>
            <person name="Jiang Y."/>
            <person name="Adhikari A."/>
            <person name="Zheng C.-J."/>
            <person name="Schuster L."/>
            <person name="Cowan T.M."/>
            <person name="Smanski M.J."/>
            <person name="Chevrette M.G."/>
            <person name="De Carvalho L.P.S."/>
            <person name="Shen B."/>
        </authorList>
    </citation>
    <scope>NUCLEOTIDE SEQUENCE [LARGE SCALE GENOMIC DNA]</scope>
    <source>
        <strain evidence="3 4">NPDC053346</strain>
    </source>
</reference>
<organism evidence="3 4">
    <name type="scientific">Streptomyces bikiniensis</name>
    <dbReference type="NCBI Taxonomy" id="1896"/>
    <lineage>
        <taxon>Bacteria</taxon>
        <taxon>Bacillati</taxon>
        <taxon>Actinomycetota</taxon>
        <taxon>Actinomycetes</taxon>
        <taxon>Kitasatosporales</taxon>
        <taxon>Streptomycetaceae</taxon>
        <taxon>Streptomyces</taxon>
    </lineage>
</organism>
<keyword evidence="2" id="KW-0812">Transmembrane</keyword>
<dbReference type="Proteomes" id="UP001614391">
    <property type="component" value="Unassembled WGS sequence"/>
</dbReference>
<dbReference type="InterPro" id="IPR018650">
    <property type="entry name" value="STSV1_Orf64"/>
</dbReference>
<feature type="region of interest" description="Disordered" evidence="1">
    <location>
        <begin position="1"/>
        <end position="20"/>
    </location>
</feature>
<feature type="transmembrane region" description="Helical" evidence="2">
    <location>
        <begin position="188"/>
        <end position="207"/>
    </location>
</feature>
<feature type="transmembrane region" description="Helical" evidence="2">
    <location>
        <begin position="244"/>
        <end position="266"/>
    </location>
</feature>
<keyword evidence="2" id="KW-0472">Membrane</keyword>
<keyword evidence="4" id="KW-1185">Reference proteome</keyword>
<keyword evidence="2" id="KW-1133">Transmembrane helix</keyword>
<sequence length="502" mass="53633">MLDVGNKSPEEAVGADAPAVGIPAPASAPEAAEAQDPAGAGAPAGLAPAPLRPYLIVAGVLCALYFLYSWVQYAHFRTPSWDLGIFGQSVRAYAEFRAPIVDIKGPGFPILGDHFSPVTALLAPLYWIWPSPVALLFAQAALFAASSVVVGRTAQQVLGSRAAGLGLAIAYGLSWGLQEAVKSDFHEIAFAVPLLALTCRALILGRWSLAASWAVPLILVKEDMGLTVAMVGAVLFLKGSRRLGAALAAFGVAAFALTVLVLIPAASSLGQYDYWSKIEKTGEGADTSFGQIVGDALASGDRWEMVLHLFAITGFLALRSPLVLLVLPTLGWRFLSQDPNHWGMLWHYSAILMPVVFLALVDGARAVRTSPRAWLVSYGRVVVPVATAVALALAAHLPLRELTKPETYRADARVAQARAALATVPKGVSVETDVSLLAHLTADHRVYWAGTSQDVDPDYLVYDLRGWSQHASDPELLASQLHPRARYELTHRSDGFAVLKRR</sequence>
<feature type="transmembrane region" description="Helical" evidence="2">
    <location>
        <begin position="53"/>
        <end position="71"/>
    </location>
</feature>
<feature type="transmembrane region" description="Helical" evidence="2">
    <location>
        <begin position="305"/>
        <end position="330"/>
    </location>
</feature>
<feature type="transmembrane region" description="Helical" evidence="2">
    <location>
        <begin position="342"/>
        <end position="361"/>
    </location>
</feature>
<proteinExistence type="predicted"/>
<gene>
    <name evidence="3" type="ORF">ACIGW0_13165</name>
</gene>
<evidence type="ECO:0000256" key="1">
    <source>
        <dbReference type="SAM" id="MobiDB-lite"/>
    </source>
</evidence>
<feature type="transmembrane region" description="Helical" evidence="2">
    <location>
        <begin position="158"/>
        <end position="176"/>
    </location>
</feature>
<evidence type="ECO:0000256" key="2">
    <source>
        <dbReference type="SAM" id="Phobius"/>
    </source>
</evidence>
<dbReference type="EMBL" id="JBITYT010000005">
    <property type="protein sequence ID" value="MFI9120329.1"/>
    <property type="molecule type" value="Genomic_DNA"/>
</dbReference>
<dbReference type="Pfam" id="PF09852">
    <property type="entry name" value="DUF2079"/>
    <property type="match status" value="1"/>
</dbReference>
<feature type="transmembrane region" description="Helical" evidence="2">
    <location>
        <begin position="213"/>
        <end position="237"/>
    </location>
</feature>